<dbReference type="EMBL" id="LVWE01000040">
    <property type="protein sequence ID" value="OAD44690.1"/>
    <property type="molecule type" value="Genomic_DNA"/>
</dbReference>
<dbReference type="GO" id="GO:0016787">
    <property type="term" value="F:hydrolase activity"/>
    <property type="evidence" value="ECO:0007669"/>
    <property type="project" value="UniProtKB-KW"/>
</dbReference>
<reference evidence="2 3" key="1">
    <citation type="submission" date="2016-02" db="EMBL/GenBank/DDBJ databases">
        <title>Draft genome sequence of Polaribacter atrinae KACC17473.</title>
        <authorList>
            <person name="Shin S.-K."/>
            <person name="Yi H."/>
        </authorList>
    </citation>
    <scope>NUCLEOTIDE SEQUENCE [LARGE SCALE GENOMIC DNA]</scope>
    <source>
        <strain evidence="2 3">KACC 17473</strain>
    </source>
</reference>
<dbReference type="CDD" id="cd04692">
    <property type="entry name" value="NUDIX_Hydrolase"/>
    <property type="match status" value="1"/>
</dbReference>
<dbReference type="Gene3D" id="3.90.79.10">
    <property type="entry name" value="Nucleoside Triphosphate Pyrophosphohydrolase"/>
    <property type="match status" value="1"/>
</dbReference>
<dbReference type="STRING" id="1333662.LPB303_11045"/>
<dbReference type="PANTHER" id="PTHR10885">
    <property type="entry name" value="ISOPENTENYL-DIPHOSPHATE DELTA-ISOMERASE"/>
    <property type="match status" value="1"/>
</dbReference>
<dbReference type="RefSeq" id="WP_068450134.1">
    <property type="nucleotide sequence ID" value="NZ_CP150660.1"/>
</dbReference>
<dbReference type="PROSITE" id="PS51462">
    <property type="entry name" value="NUDIX"/>
    <property type="match status" value="1"/>
</dbReference>
<accession>A0A176T9Y6</accession>
<gene>
    <name evidence="2" type="ORF">LPB303_11045</name>
</gene>
<sequence length="188" mass="21358">MDELIDILTPEGKPTGKTALKSEAHQNGWFHATVHIWLFTSDEKILLQKRALTKKVFPGLWDISVAGHAGAGEDLLTSAKREVLEEIGLLLTEKDLIKIGTRIHQVSHSNGIIDNEHHHVFIAELKVPLSTLKIQEEEVDAIQLFDLSVLKNTKNIENVLLPRFHDYYCSVYNQIIKNIQNSHQNEKK</sequence>
<organism evidence="2 3">
    <name type="scientific">Polaribacter atrinae</name>
    <dbReference type="NCBI Taxonomy" id="1333662"/>
    <lineage>
        <taxon>Bacteria</taxon>
        <taxon>Pseudomonadati</taxon>
        <taxon>Bacteroidota</taxon>
        <taxon>Flavobacteriia</taxon>
        <taxon>Flavobacteriales</taxon>
        <taxon>Flavobacteriaceae</taxon>
    </lineage>
</organism>
<dbReference type="GO" id="GO:0004452">
    <property type="term" value="F:isopentenyl-diphosphate delta-isomerase activity"/>
    <property type="evidence" value="ECO:0007669"/>
    <property type="project" value="TreeGrafter"/>
</dbReference>
<dbReference type="InterPro" id="IPR015797">
    <property type="entry name" value="NUDIX_hydrolase-like_dom_sf"/>
</dbReference>
<feature type="domain" description="Nudix hydrolase" evidence="1">
    <location>
        <begin position="29"/>
        <end position="166"/>
    </location>
</feature>
<protein>
    <submittedName>
        <fullName evidence="2">Hydrolase</fullName>
    </submittedName>
</protein>
<dbReference type="Proteomes" id="UP000076923">
    <property type="component" value="Unassembled WGS sequence"/>
</dbReference>
<comment type="caution">
    <text evidence="2">The sequence shown here is derived from an EMBL/GenBank/DDBJ whole genome shotgun (WGS) entry which is preliminary data.</text>
</comment>
<dbReference type="GO" id="GO:0005737">
    <property type="term" value="C:cytoplasm"/>
    <property type="evidence" value="ECO:0007669"/>
    <property type="project" value="TreeGrafter"/>
</dbReference>
<name>A0A176T9Y6_9FLAO</name>
<evidence type="ECO:0000313" key="3">
    <source>
        <dbReference type="Proteomes" id="UP000076923"/>
    </source>
</evidence>
<proteinExistence type="predicted"/>
<evidence type="ECO:0000313" key="2">
    <source>
        <dbReference type="EMBL" id="OAD44690.1"/>
    </source>
</evidence>
<dbReference type="PANTHER" id="PTHR10885:SF20">
    <property type="entry name" value="NUDIX HYDROLASE DOMAIN-CONTAINING PROTEIN"/>
    <property type="match status" value="1"/>
</dbReference>
<dbReference type="Pfam" id="PF00293">
    <property type="entry name" value="NUDIX"/>
    <property type="match status" value="1"/>
</dbReference>
<evidence type="ECO:0000259" key="1">
    <source>
        <dbReference type="PROSITE" id="PS51462"/>
    </source>
</evidence>
<dbReference type="InterPro" id="IPR000086">
    <property type="entry name" value="NUDIX_hydrolase_dom"/>
</dbReference>
<keyword evidence="3" id="KW-1185">Reference proteome</keyword>
<dbReference type="SUPFAM" id="SSF55811">
    <property type="entry name" value="Nudix"/>
    <property type="match status" value="1"/>
</dbReference>
<dbReference type="AlphaFoldDB" id="A0A176T9Y6"/>
<dbReference type="OrthoDB" id="9786032at2"/>
<keyword evidence="2" id="KW-0378">Hydrolase</keyword>
<dbReference type="GO" id="GO:0009240">
    <property type="term" value="P:isopentenyl diphosphate biosynthetic process"/>
    <property type="evidence" value="ECO:0007669"/>
    <property type="project" value="TreeGrafter"/>
</dbReference>